<proteinExistence type="predicted"/>
<keyword evidence="4" id="KW-1185">Reference proteome</keyword>
<feature type="compositionally biased region" description="Polar residues" evidence="2">
    <location>
        <begin position="1"/>
        <end position="11"/>
    </location>
</feature>
<evidence type="ECO:0000256" key="1">
    <source>
        <dbReference type="SAM" id="Coils"/>
    </source>
</evidence>
<feature type="compositionally biased region" description="Low complexity" evidence="2">
    <location>
        <begin position="122"/>
        <end position="148"/>
    </location>
</feature>
<feature type="coiled-coil region" evidence="1">
    <location>
        <begin position="210"/>
        <end position="258"/>
    </location>
</feature>
<feature type="compositionally biased region" description="Low complexity" evidence="2">
    <location>
        <begin position="161"/>
        <end position="202"/>
    </location>
</feature>
<feature type="region of interest" description="Disordered" evidence="2">
    <location>
        <begin position="94"/>
        <end position="202"/>
    </location>
</feature>
<dbReference type="AlphaFoldDB" id="A0A1E3PXV6"/>
<reference evidence="3 4" key="1">
    <citation type="journal article" date="2016" name="Proc. Natl. Acad. Sci. U.S.A.">
        <title>Comparative genomics of biotechnologically important yeasts.</title>
        <authorList>
            <person name="Riley R."/>
            <person name="Haridas S."/>
            <person name="Wolfe K.H."/>
            <person name="Lopes M.R."/>
            <person name="Hittinger C.T."/>
            <person name="Goeker M."/>
            <person name="Salamov A.A."/>
            <person name="Wisecaver J.H."/>
            <person name="Long T.M."/>
            <person name="Calvey C.H."/>
            <person name="Aerts A.L."/>
            <person name="Barry K.W."/>
            <person name="Choi C."/>
            <person name="Clum A."/>
            <person name="Coughlan A.Y."/>
            <person name="Deshpande S."/>
            <person name="Douglass A.P."/>
            <person name="Hanson S.J."/>
            <person name="Klenk H.-P."/>
            <person name="LaButti K.M."/>
            <person name="Lapidus A."/>
            <person name="Lindquist E.A."/>
            <person name="Lipzen A.M."/>
            <person name="Meier-Kolthoff J.P."/>
            <person name="Ohm R.A."/>
            <person name="Otillar R.P."/>
            <person name="Pangilinan J.L."/>
            <person name="Peng Y."/>
            <person name="Rokas A."/>
            <person name="Rosa C.A."/>
            <person name="Scheuner C."/>
            <person name="Sibirny A.A."/>
            <person name="Slot J.C."/>
            <person name="Stielow J.B."/>
            <person name="Sun H."/>
            <person name="Kurtzman C.P."/>
            <person name="Blackwell M."/>
            <person name="Grigoriev I.V."/>
            <person name="Jeffries T.W."/>
        </authorList>
    </citation>
    <scope>NUCLEOTIDE SEQUENCE [LARGE SCALE GENOMIC DNA]</scope>
    <source>
        <strain evidence="3 4">NRRL Y-11557</strain>
    </source>
</reference>
<dbReference type="EMBL" id="KV454302">
    <property type="protein sequence ID" value="ODQ69752.1"/>
    <property type="molecule type" value="Genomic_DNA"/>
</dbReference>
<gene>
    <name evidence="3" type="ORF">LIPSTDRAFT_30277</name>
</gene>
<protein>
    <submittedName>
        <fullName evidence="3">Uncharacterized protein</fullName>
    </submittedName>
</protein>
<evidence type="ECO:0000256" key="2">
    <source>
        <dbReference type="SAM" id="MobiDB-lite"/>
    </source>
</evidence>
<name>A0A1E3PXV6_LIPST</name>
<sequence>MNNTSSTSRAQPHSPLSPSPSSSTASSRRTSFHSLHSTTTSASTVQDQPVLQPQPHMPVRLPSQPSSVQIYDALEKEQEAIVNRLQRELSLLREEQQHQHQTRARSPIPPVPGSPHHRRTDSSSSSVSRRASSRSAGYGLASAASAVSDSEDAAQTPNAGTSHMAHSASVSSSSSMQPPSAQPLSSSSRRSSRRSFGSTSGLSSAEDLYLTGLRKENESLKKRVADMMRALSDKDCEIDHLKKELEKIRIENESAITD</sequence>
<evidence type="ECO:0000313" key="3">
    <source>
        <dbReference type="EMBL" id="ODQ69752.1"/>
    </source>
</evidence>
<feature type="compositionally biased region" description="Low complexity" evidence="2">
    <location>
        <begin position="12"/>
        <end position="44"/>
    </location>
</feature>
<keyword evidence="1" id="KW-0175">Coiled coil</keyword>
<feature type="region of interest" description="Disordered" evidence="2">
    <location>
        <begin position="1"/>
        <end position="72"/>
    </location>
</feature>
<dbReference type="Proteomes" id="UP000094385">
    <property type="component" value="Unassembled WGS sequence"/>
</dbReference>
<dbReference type="OrthoDB" id="10543432at2759"/>
<organism evidence="3 4">
    <name type="scientific">Lipomyces starkeyi NRRL Y-11557</name>
    <dbReference type="NCBI Taxonomy" id="675824"/>
    <lineage>
        <taxon>Eukaryota</taxon>
        <taxon>Fungi</taxon>
        <taxon>Dikarya</taxon>
        <taxon>Ascomycota</taxon>
        <taxon>Saccharomycotina</taxon>
        <taxon>Lipomycetes</taxon>
        <taxon>Lipomycetales</taxon>
        <taxon>Lipomycetaceae</taxon>
        <taxon>Lipomyces</taxon>
    </lineage>
</organism>
<evidence type="ECO:0000313" key="4">
    <source>
        <dbReference type="Proteomes" id="UP000094385"/>
    </source>
</evidence>
<accession>A0A1E3PXV6</accession>